<sequence>MSHFQSYIDRMIKDIDCNDKMKKELSEELEIHLEMLLQEYLDQGYSLDEAMQCAFADFGNPKEIGKELKKTMVGGIIMKKVVLGLFGICILVLGVLCIFKIFDLLTTPHHVGIDIDFYGLEIKKGVPEGFILNYVIGFLGVGVISLIVGGVLLKSGFKKLINHHN</sequence>
<protein>
    <submittedName>
        <fullName evidence="2">Uncharacterized protein</fullName>
    </submittedName>
</protein>
<evidence type="ECO:0000313" key="3">
    <source>
        <dbReference type="Proteomes" id="UP000535491"/>
    </source>
</evidence>
<organism evidence="2 3">
    <name type="scientific">Paenactinomyces guangxiensis</name>
    <dbReference type="NCBI Taxonomy" id="1490290"/>
    <lineage>
        <taxon>Bacteria</taxon>
        <taxon>Bacillati</taxon>
        <taxon>Bacillota</taxon>
        <taxon>Bacilli</taxon>
        <taxon>Bacillales</taxon>
        <taxon>Thermoactinomycetaceae</taxon>
        <taxon>Paenactinomyces</taxon>
    </lineage>
</organism>
<feature type="transmembrane region" description="Helical" evidence="1">
    <location>
        <begin position="81"/>
        <end position="102"/>
    </location>
</feature>
<dbReference type="Proteomes" id="UP000535491">
    <property type="component" value="Unassembled WGS sequence"/>
</dbReference>
<proteinExistence type="predicted"/>
<evidence type="ECO:0000313" key="2">
    <source>
        <dbReference type="EMBL" id="MBA4496367.1"/>
    </source>
</evidence>
<dbReference type="NCBIfam" id="NF038403">
    <property type="entry name" value="perm_prefix_1"/>
    <property type="match status" value="1"/>
</dbReference>
<keyword evidence="1" id="KW-1133">Transmembrane helix</keyword>
<keyword evidence="1" id="KW-0472">Membrane</keyword>
<dbReference type="InterPro" id="IPR047928">
    <property type="entry name" value="Perm_prefix_1"/>
</dbReference>
<dbReference type="AlphaFoldDB" id="A0A7W2AAK9"/>
<keyword evidence="3" id="KW-1185">Reference proteome</keyword>
<reference evidence="2 3" key="1">
    <citation type="submission" date="2020-07" db="EMBL/GenBank/DDBJ databases">
        <authorList>
            <person name="Feng H."/>
        </authorList>
    </citation>
    <scope>NUCLEOTIDE SEQUENCE [LARGE SCALE GENOMIC DNA]</scope>
    <source>
        <strain evidence="3">s-10</strain>
    </source>
</reference>
<gene>
    <name evidence="2" type="ORF">H1191_19055</name>
</gene>
<feature type="transmembrane region" description="Helical" evidence="1">
    <location>
        <begin position="131"/>
        <end position="153"/>
    </location>
</feature>
<name>A0A7W2AAK9_9BACL</name>
<dbReference type="RefSeq" id="WP_181754722.1">
    <property type="nucleotide sequence ID" value="NZ_JACEIQ010000032.1"/>
</dbReference>
<comment type="caution">
    <text evidence="2">The sequence shown here is derived from an EMBL/GenBank/DDBJ whole genome shotgun (WGS) entry which is preliminary data.</text>
</comment>
<keyword evidence="1" id="KW-0812">Transmembrane</keyword>
<dbReference type="EMBL" id="JACEIQ010000032">
    <property type="protein sequence ID" value="MBA4496367.1"/>
    <property type="molecule type" value="Genomic_DNA"/>
</dbReference>
<evidence type="ECO:0000256" key="1">
    <source>
        <dbReference type="SAM" id="Phobius"/>
    </source>
</evidence>
<accession>A0A7W2AAK9</accession>